<reference evidence="2 3" key="1">
    <citation type="submission" date="2019-03" db="EMBL/GenBank/DDBJ databases">
        <title>First draft genome of Liparis tanakae, snailfish: a comprehensive survey of snailfish specific genes.</title>
        <authorList>
            <person name="Kim W."/>
            <person name="Song I."/>
            <person name="Jeong J.-H."/>
            <person name="Kim D."/>
            <person name="Kim S."/>
            <person name="Ryu S."/>
            <person name="Song J.Y."/>
            <person name="Lee S.K."/>
        </authorList>
    </citation>
    <scope>NUCLEOTIDE SEQUENCE [LARGE SCALE GENOMIC DNA]</scope>
    <source>
        <tissue evidence="2">Muscle</tissue>
    </source>
</reference>
<proteinExistence type="predicted"/>
<feature type="region of interest" description="Disordered" evidence="1">
    <location>
        <begin position="16"/>
        <end position="48"/>
    </location>
</feature>
<accession>A0A4Z2FEN5</accession>
<name>A0A4Z2FEN5_9TELE</name>
<protein>
    <submittedName>
        <fullName evidence="2">Uncharacterized protein</fullName>
    </submittedName>
</protein>
<sequence length="161" mass="17382">MTSQISPVNIIQVPKGTGAGILEPPTGLGEQESAFTQRAHRDQGSAAPMGHGVRRVALQDLAVSLGLVPPHRCDPLQHLHPPGELLLWLWLHPLFSRGPHVGLQCNGFRAVTRGFPPKAPRIMQQRPSAQQSVARNGPEALEEAWTSEHFTCQSNAMGTVG</sequence>
<evidence type="ECO:0000256" key="1">
    <source>
        <dbReference type="SAM" id="MobiDB-lite"/>
    </source>
</evidence>
<dbReference type="EMBL" id="SRLO01001265">
    <property type="protein sequence ID" value="TNN39608.1"/>
    <property type="molecule type" value="Genomic_DNA"/>
</dbReference>
<dbReference type="AlphaFoldDB" id="A0A4Z2FEN5"/>
<dbReference type="Proteomes" id="UP000314294">
    <property type="component" value="Unassembled WGS sequence"/>
</dbReference>
<keyword evidence="3" id="KW-1185">Reference proteome</keyword>
<gene>
    <name evidence="2" type="ORF">EYF80_050226</name>
</gene>
<evidence type="ECO:0000313" key="2">
    <source>
        <dbReference type="EMBL" id="TNN39608.1"/>
    </source>
</evidence>
<organism evidence="2 3">
    <name type="scientific">Liparis tanakae</name>
    <name type="common">Tanaka's snailfish</name>
    <dbReference type="NCBI Taxonomy" id="230148"/>
    <lineage>
        <taxon>Eukaryota</taxon>
        <taxon>Metazoa</taxon>
        <taxon>Chordata</taxon>
        <taxon>Craniata</taxon>
        <taxon>Vertebrata</taxon>
        <taxon>Euteleostomi</taxon>
        <taxon>Actinopterygii</taxon>
        <taxon>Neopterygii</taxon>
        <taxon>Teleostei</taxon>
        <taxon>Neoteleostei</taxon>
        <taxon>Acanthomorphata</taxon>
        <taxon>Eupercaria</taxon>
        <taxon>Perciformes</taxon>
        <taxon>Cottioidei</taxon>
        <taxon>Cottales</taxon>
        <taxon>Liparidae</taxon>
        <taxon>Liparis</taxon>
    </lineage>
</organism>
<comment type="caution">
    <text evidence="2">The sequence shown here is derived from an EMBL/GenBank/DDBJ whole genome shotgun (WGS) entry which is preliminary data.</text>
</comment>
<evidence type="ECO:0000313" key="3">
    <source>
        <dbReference type="Proteomes" id="UP000314294"/>
    </source>
</evidence>